<reference evidence="2" key="1">
    <citation type="submission" date="2023-10" db="EMBL/GenBank/DDBJ databases">
        <title>Genome assembly of Pristionchus species.</title>
        <authorList>
            <person name="Yoshida K."/>
            <person name="Sommer R.J."/>
        </authorList>
    </citation>
    <scope>NUCLEOTIDE SEQUENCE</scope>
    <source>
        <strain evidence="2">RS0144</strain>
    </source>
</reference>
<organism evidence="2 3">
    <name type="scientific">Pristionchus entomophagus</name>
    <dbReference type="NCBI Taxonomy" id="358040"/>
    <lineage>
        <taxon>Eukaryota</taxon>
        <taxon>Metazoa</taxon>
        <taxon>Ecdysozoa</taxon>
        <taxon>Nematoda</taxon>
        <taxon>Chromadorea</taxon>
        <taxon>Rhabditida</taxon>
        <taxon>Rhabditina</taxon>
        <taxon>Diplogasteromorpha</taxon>
        <taxon>Diplogasteroidea</taxon>
        <taxon>Neodiplogasteridae</taxon>
        <taxon>Pristionchus</taxon>
    </lineage>
</organism>
<feature type="region of interest" description="Disordered" evidence="1">
    <location>
        <begin position="1"/>
        <end position="212"/>
    </location>
</feature>
<feature type="compositionally biased region" description="Basic and acidic residues" evidence="1">
    <location>
        <begin position="136"/>
        <end position="146"/>
    </location>
</feature>
<feature type="compositionally biased region" description="Basic and acidic residues" evidence="1">
    <location>
        <begin position="16"/>
        <end position="26"/>
    </location>
</feature>
<evidence type="ECO:0000313" key="3">
    <source>
        <dbReference type="Proteomes" id="UP001432027"/>
    </source>
</evidence>
<keyword evidence="3" id="KW-1185">Reference proteome</keyword>
<dbReference type="EMBL" id="BTSX01000001">
    <property type="protein sequence ID" value="GMS82057.1"/>
    <property type="molecule type" value="Genomic_DNA"/>
</dbReference>
<feature type="non-terminal residue" evidence="2">
    <location>
        <position position="1"/>
    </location>
</feature>
<dbReference type="Proteomes" id="UP001432027">
    <property type="component" value="Unassembled WGS sequence"/>
</dbReference>
<comment type="caution">
    <text evidence="2">The sequence shown here is derived from an EMBL/GenBank/DDBJ whole genome shotgun (WGS) entry which is preliminary data.</text>
</comment>
<gene>
    <name evidence="2" type="ORF">PENTCL1PPCAC_4232</name>
</gene>
<feature type="compositionally biased region" description="Basic residues" evidence="1">
    <location>
        <begin position="27"/>
        <end position="36"/>
    </location>
</feature>
<feature type="compositionally biased region" description="Basic and acidic residues" evidence="1">
    <location>
        <begin position="54"/>
        <end position="71"/>
    </location>
</feature>
<dbReference type="AlphaFoldDB" id="A0AAV5SHC6"/>
<sequence length="411" mass="45049">IDYRRAFDGSTIGGRRTRDERQDQRRRNGRVRRRRGLIVDLRSSDQECGPSVGHRSDSRRTNGGHRSDGHRQQAPCARGRSTAQGSPRLRSARPPLEQRGGCGCRPAPGRSAQDGRQSRDAFRRRQTILHRGTPQDQRRGEVRARGGDATGQSLREEGEDRGGAAQGRRGFPATAQRGRHAAEAAAAGAGQDGDRGGRGQTGRDATRDGGHQDATVSIRHAGHRRLGHLVRLRDCSHLRLLPRDHRDGARHIHPGRDDDELRRRVDHAELRVASSQGHRCLSYRISAVAADGCGVASTLRQPPPPPRSWQRSRRRVPGPAPSGSAPSIRPRRLHAPATLHAHRAHPGGAAAAGRLWCGVGNRTGYVVHADRTPLTAPLQRALPEARAEPVPAQRRPAQLSRRRRFPPPSVL</sequence>
<proteinExistence type="predicted"/>
<feature type="region of interest" description="Disordered" evidence="1">
    <location>
        <begin position="296"/>
        <end position="330"/>
    </location>
</feature>
<accession>A0AAV5SHC6</accession>
<evidence type="ECO:0000313" key="2">
    <source>
        <dbReference type="EMBL" id="GMS82057.1"/>
    </source>
</evidence>
<name>A0AAV5SHC6_9BILA</name>
<feature type="region of interest" description="Disordered" evidence="1">
    <location>
        <begin position="381"/>
        <end position="411"/>
    </location>
</feature>
<evidence type="ECO:0000256" key="1">
    <source>
        <dbReference type="SAM" id="MobiDB-lite"/>
    </source>
</evidence>
<protein>
    <submittedName>
        <fullName evidence="2">Uncharacterized protein</fullName>
    </submittedName>
</protein>